<dbReference type="InterPro" id="IPR029058">
    <property type="entry name" value="AB_hydrolase_fold"/>
</dbReference>
<dbReference type="InterPro" id="IPR050583">
    <property type="entry name" value="Mycobacterial_A85_antigen"/>
</dbReference>
<sequence>MKHRLLILLISSVLPGFMQAIQAQQKPVSETLTYGPDSQRQPNVPKGTVTKFVWKSRVFANTIREYYVYVPAQYDPKSPAALMVFQDGHTYVKEDGDFRVPIVFDNLIHQKAMPVTIGLFINPGQHGEELPKDPFRADNRSVEYDTLTDQYDRLLIDELIPEISKTYKLADSPTMRAIGGLSSGGICAFTAAWQRPDYFHKVLSHVGSFTNIKGGYAYPSLIRKAPKRKIKVFLQDGSNDLDNQHGNWWLGNLQMDAALKFSQYDYKFVGGTGGHNGKHGGAILPESLRWLWADVVSK</sequence>
<evidence type="ECO:0000313" key="3">
    <source>
        <dbReference type="Proteomes" id="UP000232883"/>
    </source>
</evidence>
<evidence type="ECO:0000313" key="2">
    <source>
        <dbReference type="EMBL" id="AUD07202.1"/>
    </source>
</evidence>
<reference evidence="2 3" key="1">
    <citation type="submission" date="2017-11" db="EMBL/GenBank/DDBJ databases">
        <title>Taxonomic description and genome sequences of Spirosoma HA7 sp. nov., isolated from pollen microhabitat of Corylus avellana.</title>
        <authorList>
            <person name="Ambika Manirajan B."/>
            <person name="Suarez C."/>
            <person name="Ratering S."/>
            <person name="Geissler-Plaum R."/>
            <person name="Cardinale M."/>
            <person name="Sylvia S."/>
        </authorList>
    </citation>
    <scope>NUCLEOTIDE SEQUENCE [LARGE SCALE GENOMIC DNA]</scope>
    <source>
        <strain evidence="2 3">HA7</strain>
    </source>
</reference>
<name>A0A2K8ZBE2_9BACT</name>
<proteinExistence type="predicted"/>
<feature type="signal peptide" evidence="1">
    <location>
        <begin position="1"/>
        <end position="20"/>
    </location>
</feature>
<dbReference type="PANTHER" id="PTHR48098">
    <property type="entry name" value="ENTEROCHELIN ESTERASE-RELATED"/>
    <property type="match status" value="1"/>
</dbReference>
<dbReference type="OrthoDB" id="241638at2"/>
<dbReference type="PANTHER" id="PTHR48098:SF3">
    <property type="entry name" value="IRON(III) ENTEROBACTIN ESTERASE"/>
    <property type="match status" value="1"/>
</dbReference>
<dbReference type="Pfam" id="PF00756">
    <property type="entry name" value="Esterase"/>
    <property type="match status" value="1"/>
</dbReference>
<keyword evidence="1" id="KW-0732">Signal</keyword>
<protein>
    <submittedName>
        <fullName evidence="2">Esterase</fullName>
    </submittedName>
</protein>
<evidence type="ECO:0000256" key="1">
    <source>
        <dbReference type="SAM" id="SignalP"/>
    </source>
</evidence>
<dbReference type="InterPro" id="IPR000801">
    <property type="entry name" value="Esterase-like"/>
</dbReference>
<gene>
    <name evidence="2" type="ORF">CWM47_07275</name>
</gene>
<organism evidence="2 3">
    <name type="scientific">Spirosoma pollinicola</name>
    <dbReference type="NCBI Taxonomy" id="2057025"/>
    <lineage>
        <taxon>Bacteria</taxon>
        <taxon>Pseudomonadati</taxon>
        <taxon>Bacteroidota</taxon>
        <taxon>Cytophagia</taxon>
        <taxon>Cytophagales</taxon>
        <taxon>Cytophagaceae</taxon>
        <taxon>Spirosoma</taxon>
    </lineage>
</organism>
<dbReference type="KEGG" id="spir:CWM47_07275"/>
<dbReference type="Gene3D" id="3.40.50.1820">
    <property type="entry name" value="alpha/beta hydrolase"/>
    <property type="match status" value="1"/>
</dbReference>
<dbReference type="AlphaFoldDB" id="A0A2K8ZBE2"/>
<dbReference type="EMBL" id="CP025096">
    <property type="protein sequence ID" value="AUD07202.1"/>
    <property type="molecule type" value="Genomic_DNA"/>
</dbReference>
<accession>A0A2K8ZBE2</accession>
<dbReference type="SUPFAM" id="SSF53474">
    <property type="entry name" value="alpha/beta-Hydrolases"/>
    <property type="match status" value="1"/>
</dbReference>
<feature type="chain" id="PRO_5014675230" evidence="1">
    <location>
        <begin position="21"/>
        <end position="298"/>
    </location>
</feature>
<keyword evidence="3" id="KW-1185">Reference proteome</keyword>
<dbReference type="Proteomes" id="UP000232883">
    <property type="component" value="Chromosome"/>
</dbReference>